<organism evidence="9 10">
    <name type="scientific">Streptomyces atratus</name>
    <dbReference type="NCBI Taxonomy" id="1893"/>
    <lineage>
        <taxon>Bacteria</taxon>
        <taxon>Bacillati</taxon>
        <taxon>Actinomycetota</taxon>
        <taxon>Actinomycetes</taxon>
        <taxon>Kitasatosporales</taxon>
        <taxon>Streptomycetaceae</taxon>
        <taxon>Streptomyces</taxon>
    </lineage>
</organism>
<evidence type="ECO:0000256" key="1">
    <source>
        <dbReference type="ARBA" id="ARBA00004651"/>
    </source>
</evidence>
<evidence type="ECO:0000256" key="7">
    <source>
        <dbReference type="ARBA" id="ARBA00023136"/>
    </source>
</evidence>
<sequence length="440" mass="47095">MSHRSVPQMWHTLGHVDVVHGLYYLIMRGVFGLWDGGLVALRLPSVLAVAAAAVGIIRLGQRLGGTWTGLLAGLVFPLLPPVQRYAQEGRSYALICALITWASCLLVSNLSRPGRRGWVAYGAVMLTACLLHEFAVLMLLAHGVTVFRARLARAWSIAAGGVLAGLLPLAAFSTTQSAQVDWIGTPDVGEVLGFAATALLGIAFARFAGRARGPITLSALALPLLILPSALLMLTSPLHPLYVDRYVLASAIGFALLAGSMLDRLRRSARGAGTVQRVTCAVALAAVLATLVPVSTALRKPESRVNDAVAIARAVQDIAEPGDGLLFMPSRRRVWTLARPDSFRSLSDLALEQTPVASNTLFGRELPPDRIRERILTSARVIAVRDLEGQPLDTNAREAAKRSTLDAYFEECASRTVTQARITVYARPGHCRTGPGDRPA</sequence>
<evidence type="ECO:0000256" key="5">
    <source>
        <dbReference type="ARBA" id="ARBA00022692"/>
    </source>
</evidence>
<dbReference type="GO" id="GO:0016763">
    <property type="term" value="F:pentosyltransferase activity"/>
    <property type="evidence" value="ECO:0007669"/>
    <property type="project" value="TreeGrafter"/>
</dbReference>
<feature type="transmembrane region" description="Helical" evidence="8">
    <location>
        <begin position="12"/>
        <end position="31"/>
    </location>
</feature>
<dbReference type="EMBL" id="CP027306">
    <property type="protein sequence ID" value="AXE81220.1"/>
    <property type="molecule type" value="Genomic_DNA"/>
</dbReference>
<keyword evidence="6 8" id="KW-1133">Transmembrane helix</keyword>
<proteinExistence type="predicted"/>
<dbReference type="GO" id="GO:0009103">
    <property type="term" value="P:lipopolysaccharide biosynthetic process"/>
    <property type="evidence" value="ECO:0007669"/>
    <property type="project" value="UniProtKB-ARBA"/>
</dbReference>
<name>A0A2Z5JL96_STRAR</name>
<protein>
    <submittedName>
        <fullName evidence="9">Uncharacterized protein</fullName>
    </submittedName>
</protein>
<evidence type="ECO:0000256" key="2">
    <source>
        <dbReference type="ARBA" id="ARBA00022475"/>
    </source>
</evidence>
<dbReference type="InterPro" id="IPR050297">
    <property type="entry name" value="LipidA_mod_glycosyltrf_83"/>
</dbReference>
<feature type="transmembrane region" description="Helical" evidence="8">
    <location>
        <begin position="152"/>
        <end position="171"/>
    </location>
</feature>
<keyword evidence="5 8" id="KW-0812">Transmembrane</keyword>
<reference evidence="9 10" key="1">
    <citation type="journal article" date="2018" name="Front. Microbiol.">
        <title>Genome Sequencing of Streptomyces atratus SCSIOZH16 and Activation Production of Nocardamine via Metabolic Engineering.</title>
        <authorList>
            <person name="Li Y."/>
            <person name="Zhang C."/>
            <person name="Liu C."/>
            <person name="Ju J."/>
            <person name="Ma J."/>
        </authorList>
    </citation>
    <scope>NUCLEOTIDE SEQUENCE [LARGE SCALE GENOMIC DNA]</scope>
    <source>
        <strain evidence="9 10">SCSIO_ZH16</strain>
    </source>
</reference>
<keyword evidence="2" id="KW-1003">Cell membrane</keyword>
<evidence type="ECO:0000256" key="3">
    <source>
        <dbReference type="ARBA" id="ARBA00022676"/>
    </source>
</evidence>
<gene>
    <name evidence="9" type="ORF">C5746_34505</name>
</gene>
<comment type="subcellular location">
    <subcellularLocation>
        <location evidence="1">Cell membrane</location>
        <topology evidence="1">Multi-pass membrane protein</topology>
    </subcellularLocation>
</comment>
<evidence type="ECO:0000313" key="9">
    <source>
        <dbReference type="EMBL" id="AXE81220.1"/>
    </source>
</evidence>
<dbReference type="Proteomes" id="UP000252698">
    <property type="component" value="Chromosome"/>
</dbReference>
<dbReference type="AlphaFoldDB" id="A0A2Z5JL96"/>
<feature type="transmembrane region" description="Helical" evidence="8">
    <location>
        <begin position="215"/>
        <end position="234"/>
    </location>
</feature>
<evidence type="ECO:0000313" key="10">
    <source>
        <dbReference type="Proteomes" id="UP000252698"/>
    </source>
</evidence>
<feature type="transmembrane region" description="Helical" evidence="8">
    <location>
        <begin position="191"/>
        <end position="208"/>
    </location>
</feature>
<evidence type="ECO:0000256" key="4">
    <source>
        <dbReference type="ARBA" id="ARBA00022679"/>
    </source>
</evidence>
<keyword evidence="7 8" id="KW-0472">Membrane</keyword>
<feature type="transmembrane region" description="Helical" evidence="8">
    <location>
        <begin position="274"/>
        <end position="294"/>
    </location>
</feature>
<dbReference type="PANTHER" id="PTHR33908">
    <property type="entry name" value="MANNOSYLTRANSFERASE YKCB-RELATED"/>
    <property type="match status" value="1"/>
</dbReference>
<dbReference type="KEGG" id="sata:C5746_34505"/>
<feature type="transmembrane region" description="Helical" evidence="8">
    <location>
        <begin position="118"/>
        <end position="140"/>
    </location>
</feature>
<dbReference type="PANTHER" id="PTHR33908:SF3">
    <property type="entry name" value="UNDECAPRENYL PHOSPHATE-ALPHA-4-AMINO-4-DEOXY-L-ARABINOSE ARABINOSYL TRANSFERASE"/>
    <property type="match status" value="1"/>
</dbReference>
<feature type="transmembrane region" description="Helical" evidence="8">
    <location>
        <begin position="38"/>
        <end position="57"/>
    </location>
</feature>
<dbReference type="GO" id="GO:0010041">
    <property type="term" value="P:response to iron(III) ion"/>
    <property type="evidence" value="ECO:0007669"/>
    <property type="project" value="TreeGrafter"/>
</dbReference>
<evidence type="ECO:0000256" key="8">
    <source>
        <dbReference type="SAM" id="Phobius"/>
    </source>
</evidence>
<evidence type="ECO:0000256" key="6">
    <source>
        <dbReference type="ARBA" id="ARBA00022989"/>
    </source>
</evidence>
<keyword evidence="4" id="KW-0808">Transferase</keyword>
<feature type="transmembrane region" description="Helical" evidence="8">
    <location>
        <begin position="246"/>
        <end position="262"/>
    </location>
</feature>
<dbReference type="GO" id="GO:0005886">
    <property type="term" value="C:plasma membrane"/>
    <property type="evidence" value="ECO:0007669"/>
    <property type="project" value="UniProtKB-SubCell"/>
</dbReference>
<keyword evidence="3" id="KW-0328">Glycosyltransferase</keyword>
<accession>A0A2Z5JL96</accession>
<feature type="transmembrane region" description="Helical" evidence="8">
    <location>
        <begin position="92"/>
        <end position="112"/>
    </location>
</feature>